<evidence type="ECO:0000313" key="1">
    <source>
        <dbReference type="EMBL" id="KAH7929334.1"/>
    </source>
</evidence>
<accession>A0ACB8BUF4</accession>
<evidence type="ECO:0000313" key="2">
    <source>
        <dbReference type="Proteomes" id="UP000790709"/>
    </source>
</evidence>
<name>A0ACB8BUF4_9AGAM</name>
<organism evidence="1 2">
    <name type="scientific">Leucogyrophana mollusca</name>
    <dbReference type="NCBI Taxonomy" id="85980"/>
    <lineage>
        <taxon>Eukaryota</taxon>
        <taxon>Fungi</taxon>
        <taxon>Dikarya</taxon>
        <taxon>Basidiomycota</taxon>
        <taxon>Agaricomycotina</taxon>
        <taxon>Agaricomycetes</taxon>
        <taxon>Agaricomycetidae</taxon>
        <taxon>Boletales</taxon>
        <taxon>Boletales incertae sedis</taxon>
        <taxon>Leucogyrophana</taxon>
    </lineage>
</organism>
<reference evidence="1" key="1">
    <citation type="journal article" date="2021" name="New Phytol.">
        <title>Evolutionary innovations through gain and loss of genes in the ectomycorrhizal Boletales.</title>
        <authorList>
            <person name="Wu G."/>
            <person name="Miyauchi S."/>
            <person name="Morin E."/>
            <person name="Kuo A."/>
            <person name="Drula E."/>
            <person name="Varga T."/>
            <person name="Kohler A."/>
            <person name="Feng B."/>
            <person name="Cao Y."/>
            <person name="Lipzen A."/>
            <person name="Daum C."/>
            <person name="Hundley H."/>
            <person name="Pangilinan J."/>
            <person name="Johnson J."/>
            <person name="Barry K."/>
            <person name="LaButti K."/>
            <person name="Ng V."/>
            <person name="Ahrendt S."/>
            <person name="Min B."/>
            <person name="Choi I.G."/>
            <person name="Park H."/>
            <person name="Plett J.M."/>
            <person name="Magnuson J."/>
            <person name="Spatafora J.W."/>
            <person name="Nagy L.G."/>
            <person name="Henrissat B."/>
            <person name="Grigoriev I.V."/>
            <person name="Yang Z.L."/>
            <person name="Xu J."/>
            <person name="Martin F.M."/>
        </authorList>
    </citation>
    <scope>NUCLEOTIDE SEQUENCE</scope>
    <source>
        <strain evidence="1">KUC20120723A-06</strain>
    </source>
</reference>
<comment type="caution">
    <text evidence="1">The sequence shown here is derived from an EMBL/GenBank/DDBJ whole genome shotgun (WGS) entry which is preliminary data.</text>
</comment>
<dbReference type="Proteomes" id="UP000790709">
    <property type="component" value="Unassembled WGS sequence"/>
</dbReference>
<dbReference type="EMBL" id="MU266342">
    <property type="protein sequence ID" value="KAH7929334.1"/>
    <property type="molecule type" value="Genomic_DNA"/>
</dbReference>
<proteinExistence type="predicted"/>
<sequence length="466" mass="52664">MGPNDRLNALKKQQTAWNSLDWAHYQTVHMLEGDIWELYGGVLAQGRRSGPLGFRQLPSHYRGIEERVWGVHVPGIALRDFTMDPSQDLLVLIDGPQLQTSARDAKLRTIIHLRTLAAGKPHPQAVSSGVLVHDVDIRAGRLSFAIQVCGDHVAIHFISSIDSLAEPELAVWNWKTGNLKLNVTELKEGTFAFVDNRYMLVAGTFESNEGLTQPRLVVFDLEWASGEKVSIDDVEYLCAFDYPPFDRTTDTLAMSIRSDPTPVWTPHPKHPVPFTTARLHRLYVITTWVRNGDDIVSYDLFVPSGSFLSHIHRVSPGTTRRNFDWDEWGPMGTRLMRSPPHSSIWVCYVFGTKFVFLRIPTQNAVQFRNGSRTVEVWDFNQLALKRDLSLGKHVDDENARWHTDDTSIVSDGVFAGAVRTTFPYRVITRALPPQSPQMPKFQQAMCSEDSIILVDSQGRNFGILTF</sequence>
<protein>
    <submittedName>
        <fullName evidence="1">Uncharacterized protein</fullName>
    </submittedName>
</protein>
<keyword evidence="2" id="KW-1185">Reference proteome</keyword>
<gene>
    <name evidence="1" type="ORF">BV22DRAFT_1029582</name>
</gene>